<dbReference type="EC" id="6.6.1.2" evidence="2"/>
<name>A0A432H4H8_9DELT</name>
<protein>
    <submittedName>
        <fullName evidence="2">Cobaltochelatase subunit CobN</fullName>
        <ecNumber evidence="2">6.6.1.2</ecNumber>
    </submittedName>
</protein>
<proteinExistence type="predicted"/>
<dbReference type="CDD" id="cd10150">
    <property type="entry name" value="CobN_like"/>
    <property type="match status" value="1"/>
</dbReference>
<organism evidence="2 3">
    <name type="scientific">SAR324 cluster bacterium</name>
    <dbReference type="NCBI Taxonomy" id="2024889"/>
    <lineage>
        <taxon>Bacteria</taxon>
        <taxon>Deltaproteobacteria</taxon>
        <taxon>SAR324 cluster</taxon>
    </lineage>
</organism>
<accession>A0A432H4H8</accession>
<dbReference type="NCBIfam" id="TIGR02257">
    <property type="entry name" value="cobalto_cobN"/>
    <property type="match status" value="1"/>
</dbReference>
<dbReference type="Proteomes" id="UP000288322">
    <property type="component" value="Unassembled WGS sequence"/>
</dbReference>
<sequence length="1029" mass="114932">MHRIATKPGDLDSEKKLESVRQTPADILFISTADTELSGLAQVWGKRFRKKARLTLRLMQANPLQHPAAAEHYADNVLCKAKLAIFRLHGGYGYFPHILDEILHIKSHGAKTRILVLPGTDEWDPELMNFNDYAEPLVRQMFSYFHEGGIDNMELAAEAVELLLENKTGGFPEALKIPTFGWLKDKSGKRNQKSKIGRVWITFYRALQQTGDMAVVEALTEALNKQGLEVSGFYAYSLREIESQEELLRKAEMEPPDAILTMQSFSIGTGPSGGSMDEGSKTHISFLERLNCPVIQVPTSTENREAWLQNPRGFSASNAAMSVVLPETDGRLFSTVVGFKQEQEAAPELEFRSKRLAPDAKQIEHVAELTANWVRLRRTANAEKRVAIILANYPNKDSRLGNGVGLDTPASVIAFLKDLDKRGYCISSFPGTEPGATSVSRAESGATVENSEEKIPETGDELIRILQAGITNDAEMSYGKTPEQGISRERLFEMIGALQEVSQATLAKQWTHEVADSVPVAGKRFGNIFIGIQPQRGFGLQTQAIYHDPALSPPPEYLAFYQWIREDFDAHAVIHFGKHGNLEWLPGRSVALGSDDFPQIALKTLPNLYPFIVNDPGEGAQAKRRSSAVIVDHLTPPLTRAGLYEELDKAERLLEEHAHCETLYPERAHELEHEIEHLLEHAEWSEELPEDDDPLNALSSHLCELKESQIRSGLHIFGQLPEGEKRTDFLLSLLRMPSVERPGLLQALLGKEPDFDLDTLSIRGRDEIEELARNWVNYEQTRHELSGSADVPLTFPENEGIQKLRRWLHETLLPRFMRCAEETRSLALALEGRFVSPGPSGAPTRGRIDVLPTGRNFYSVDPRVIPTQTAWRCGQALAEELIERYRSDHGEFPKTTALVIWGTSNMRTGGDDIAQALALWGCEPVWEPVSGRVVDFEIMPLSVLGRPRVDVVLRVSGMFRDSFGDVMRLLSTVPKRLAELDEPEEMNPVRAAWLLDQKRFQASGNSKENAKRLAELRVFSSGPGAYGTG</sequence>
<dbReference type="EMBL" id="QNZH01000120">
    <property type="protein sequence ID" value="RTZ90667.1"/>
    <property type="molecule type" value="Genomic_DNA"/>
</dbReference>
<dbReference type="PANTHER" id="PTHR44119:SF4">
    <property type="entry name" value="AEROBIC COBALTOCHELATASE SUBUNIT COBN"/>
    <property type="match status" value="1"/>
</dbReference>
<dbReference type="Pfam" id="PF02514">
    <property type="entry name" value="CobN-Mg_chel"/>
    <property type="match status" value="1"/>
</dbReference>
<comment type="caution">
    <text evidence="2">The sequence shown here is derived from an EMBL/GenBank/DDBJ whole genome shotgun (WGS) entry which is preliminary data.</text>
</comment>
<gene>
    <name evidence="2" type="primary">cobN</name>
    <name evidence="2" type="ORF">DSY93_04430</name>
</gene>
<evidence type="ECO:0000259" key="1">
    <source>
        <dbReference type="Pfam" id="PF02514"/>
    </source>
</evidence>
<reference evidence="2 3" key="1">
    <citation type="submission" date="2018-06" db="EMBL/GenBank/DDBJ databases">
        <title>Combined omics and stable isotope probing to characterize newly discovered Mariana Back-Arc vent microbial communities.</title>
        <authorList>
            <person name="Trembath-Reichert E."/>
            <person name="Huber J.A."/>
        </authorList>
    </citation>
    <scope>NUCLEOTIDE SEQUENCE [LARGE SCALE GENOMIC DNA]</scope>
    <source>
        <strain evidence="2">MAG 151</strain>
    </source>
</reference>
<dbReference type="PANTHER" id="PTHR44119">
    <property type="entry name" value="MAGNESIUM-CHELATASE SUBUNIT CHLH, CHLOROPLASTIC"/>
    <property type="match status" value="1"/>
</dbReference>
<dbReference type="GO" id="GO:0051116">
    <property type="term" value="F:cobaltochelatase activity"/>
    <property type="evidence" value="ECO:0007669"/>
    <property type="project" value="UniProtKB-EC"/>
</dbReference>
<keyword evidence="2" id="KW-0436">Ligase</keyword>
<evidence type="ECO:0000313" key="3">
    <source>
        <dbReference type="Proteomes" id="UP000288322"/>
    </source>
</evidence>
<feature type="domain" description="CobN/magnesium chelatase" evidence="1">
    <location>
        <begin position="143"/>
        <end position="1029"/>
    </location>
</feature>
<evidence type="ECO:0000313" key="2">
    <source>
        <dbReference type="EMBL" id="RTZ90667.1"/>
    </source>
</evidence>
<dbReference type="GO" id="GO:0009236">
    <property type="term" value="P:cobalamin biosynthetic process"/>
    <property type="evidence" value="ECO:0007669"/>
    <property type="project" value="InterPro"/>
</dbReference>
<dbReference type="InterPro" id="IPR011953">
    <property type="entry name" value="Cobalto_CobN"/>
</dbReference>
<dbReference type="AlphaFoldDB" id="A0A432H4H8"/>
<dbReference type="InterPro" id="IPR003672">
    <property type="entry name" value="CobN/Mg_chltase"/>
</dbReference>
<feature type="non-terminal residue" evidence="2">
    <location>
        <position position="1029"/>
    </location>
</feature>